<dbReference type="SUPFAM" id="SSF51338">
    <property type="entry name" value="Composite domain of metallo-dependent hydrolases"/>
    <property type="match status" value="1"/>
</dbReference>
<dbReference type="InterPro" id="IPR032466">
    <property type="entry name" value="Metal_Hydrolase"/>
</dbReference>
<keyword evidence="1" id="KW-0665">Pyrimidine biosynthesis</keyword>
<dbReference type="PANTHER" id="PTHR43668:SF4">
    <property type="entry name" value="ALLANTOINASE"/>
    <property type="match status" value="1"/>
</dbReference>
<dbReference type="InterPro" id="IPR011059">
    <property type="entry name" value="Metal-dep_hydrolase_composite"/>
</dbReference>
<protein>
    <recommendedName>
        <fullName evidence="2">Dihydroorotase catalytic domain-containing protein</fullName>
    </recommendedName>
</protein>
<dbReference type="SUPFAM" id="SSF51556">
    <property type="entry name" value="Metallo-dependent hydrolases"/>
    <property type="match status" value="1"/>
</dbReference>
<evidence type="ECO:0000313" key="3">
    <source>
        <dbReference type="EMBL" id="SVB90101.1"/>
    </source>
</evidence>
<evidence type="ECO:0000259" key="2">
    <source>
        <dbReference type="Pfam" id="PF12890"/>
    </source>
</evidence>
<dbReference type="GO" id="GO:0004038">
    <property type="term" value="F:allantoinase activity"/>
    <property type="evidence" value="ECO:0007669"/>
    <property type="project" value="TreeGrafter"/>
</dbReference>
<sequence>MFDLIIRNANVLQPDGTTVPADVACHRGKIEQITATSDTNGRDTIDAQGLLLLPGVIDPQVHFREPGATHKEDLSSGSRAAVRGGVTSFLEMPNCNPPTTNQARLDWKLACAARSSVANFGFFIGASKDNLKALNTTHPACGIKIFMGSSTGDLLVDDENLLDTIFATGDRLIAVHAEDETRIRE</sequence>
<dbReference type="GO" id="GO:0006145">
    <property type="term" value="P:purine nucleobase catabolic process"/>
    <property type="evidence" value="ECO:0007669"/>
    <property type="project" value="TreeGrafter"/>
</dbReference>
<evidence type="ECO:0000256" key="1">
    <source>
        <dbReference type="ARBA" id="ARBA00022975"/>
    </source>
</evidence>
<dbReference type="PANTHER" id="PTHR43668">
    <property type="entry name" value="ALLANTOINASE"/>
    <property type="match status" value="1"/>
</dbReference>
<dbReference type="EMBL" id="UINC01062969">
    <property type="protein sequence ID" value="SVB90101.1"/>
    <property type="molecule type" value="Genomic_DNA"/>
</dbReference>
<dbReference type="InterPro" id="IPR024403">
    <property type="entry name" value="DHOase_cat"/>
</dbReference>
<name>A0A382HUD8_9ZZZZ</name>
<dbReference type="InterPro" id="IPR050138">
    <property type="entry name" value="DHOase/Allantoinase_Hydrolase"/>
</dbReference>
<dbReference type="Pfam" id="PF12890">
    <property type="entry name" value="DHOase"/>
    <property type="match status" value="1"/>
</dbReference>
<dbReference type="GO" id="GO:0005737">
    <property type="term" value="C:cytoplasm"/>
    <property type="evidence" value="ECO:0007669"/>
    <property type="project" value="TreeGrafter"/>
</dbReference>
<reference evidence="3" key="1">
    <citation type="submission" date="2018-05" db="EMBL/GenBank/DDBJ databases">
        <authorList>
            <person name="Lanie J.A."/>
            <person name="Ng W.-L."/>
            <person name="Kazmierczak K.M."/>
            <person name="Andrzejewski T.M."/>
            <person name="Davidsen T.M."/>
            <person name="Wayne K.J."/>
            <person name="Tettelin H."/>
            <person name="Glass J.I."/>
            <person name="Rusch D."/>
            <person name="Podicherti R."/>
            <person name="Tsui H.-C.T."/>
            <person name="Winkler M.E."/>
        </authorList>
    </citation>
    <scope>NUCLEOTIDE SEQUENCE</scope>
</reference>
<feature type="domain" description="Dihydroorotase catalytic" evidence="2">
    <location>
        <begin position="50"/>
        <end position="113"/>
    </location>
</feature>
<dbReference type="Gene3D" id="2.30.40.10">
    <property type="entry name" value="Urease, subunit C, domain 1"/>
    <property type="match status" value="1"/>
</dbReference>
<gene>
    <name evidence="3" type="ORF">METZ01_LOCUS242955</name>
</gene>
<accession>A0A382HUD8</accession>
<organism evidence="3">
    <name type="scientific">marine metagenome</name>
    <dbReference type="NCBI Taxonomy" id="408172"/>
    <lineage>
        <taxon>unclassified sequences</taxon>
        <taxon>metagenomes</taxon>
        <taxon>ecological metagenomes</taxon>
    </lineage>
</organism>
<dbReference type="AlphaFoldDB" id="A0A382HUD8"/>
<dbReference type="Gene3D" id="3.20.20.140">
    <property type="entry name" value="Metal-dependent hydrolases"/>
    <property type="match status" value="1"/>
</dbReference>
<proteinExistence type="predicted"/>
<feature type="non-terminal residue" evidence="3">
    <location>
        <position position="185"/>
    </location>
</feature>